<feature type="compositionally biased region" description="Polar residues" evidence="1">
    <location>
        <begin position="168"/>
        <end position="180"/>
    </location>
</feature>
<feature type="compositionally biased region" description="Low complexity" evidence="1">
    <location>
        <begin position="523"/>
        <end position="536"/>
    </location>
</feature>
<feature type="compositionally biased region" description="Polar residues" evidence="1">
    <location>
        <begin position="487"/>
        <end position="497"/>
    </location>
</feature>
<feature type="compositionally biased region" description="Polar residues" evidence="1">
    <location>
        <begin position="283"/>
        <end position="297"/>
    </location>
</feature>
<sequence>MFHAWDLDIADHKGEMRYLREQMDLRQQSEEAGETTALLSDMLTNLTNKAILAITSGTADDLQRLQTNGHFNLPPGLIDAINKHADLREQLAMLKEVKQSVSEPFAEEAPLLQPGRSPTPVVEIHNSPSSQALPSRSAEPEDSVIGDMSDAEDTGKKEHMKPEKGQESVGSMSSVPNDMATSGPRRDSYSHVWPSWLSQLRKRQDRLREMETALYPDGFSPPIVYMARTSTTRERRKNKRRQNEKTSSATQQRLPLPENASESPAQASPAPELPTELPAQDSPAANSPSPAGNSPAQDSLALEEAPCPSGASDADVSGSSSDDKQEATSAADESSAARSDVVQMSASALQSSGTEGSSSISLARQNSALQTSAGESSGNPQTPIRSVVGSAFLSPNPNKTPHQSPASPNVIQGFGPPVSRLSYRLELEKSRSRDGVVPQARFAEEELLPGETQGESATSRVSEWLDGAGQAEGLTTDEQMRDAPDLSQASPPESQAVSRRESHTGRWPEPQTESHPETYAEAQLEPQTQSQPEQQPRVSEAARTHITSQSESQTESQQQSHSERRSEPHGGTQSQPQPQANVAVVSDVESQPELQPEPQPEDDVEMQSPPQSQPSEAAGSHLEPQPELQAEFQKLYIEGQPEPQPEPHAVPLPESRPESQQGALVETQPQGQTQQVGEATGSQDASIQARQGRQQEARGHRREKLSEDSGYKSREGDAANPFKA</sequence>
<feature type="compositionally biased region" description="Low complexity" evidence="1">
    <location>
        <begin position="347"/>
        <end position="363"/>
    </location>
</feature>
<protein>
    <submittedName>
        <fullName evidence="2">Uncharacterized protein</fullName>
    </submittedName>
</protein>
<reference evidence="2" key="1">
    <citation type="submission" date="2022-10" db="EMBL/GenBank/DDBJ databases">
        <title>Tapping the CABI collections for fungal endophytes: first genome assemblies for Collariella, Neodidymelliopsis, Ascochyta clinopodiicola, Didymella pomorum, Didymosphaeria variabile, Neocosmospora piperis and Neocucurbitaria cava.</title>
        <authorList>
            <person name="Hill R."/>
        </authorList>
    </citation>
    <scope>NUCLEOTIDE SEQUENCE</scope>
    <source>
        <strain evidence="2">IMI 356814</strain>
    </source>
</reference>
<feature type="compositionally biased region" description="Polar residues" evidence="1">
    <location>
        <begin position="571"/>
        <end position="580"/>
    </location>
</feature>
<feature type="compositionally biased region" description="Polar residues" evidence="1">
    <location>
        <begin position="364"/>
        <end position="384"/>
    </location>
</feature>
<feature type="compositionally biased region" description="Basic and acidic residues" evidence="1">
    <location>
        <begin position="153"/>
        <end position="166"/>
    </location>
</feature>
<feature type="compositionally biased region" description="Basic and acidic residues" evidence="1">
    <location>
        <begin position="423"/>
        <end position="434"/>
    </location>
</feature>
<name>A0A9W8Y137_9PLEO</name>
<feature type="compositionally biased region" description="Basic and acidic residues" evidence="1">
    <location>
        <begin position="498"/>
        <end position="518"/>
    </location>
</feature>
<organism evidence="2 3">
    <name type="scientific">Neocucurbitaria cava</name>
    <dbReference type="NCBI Taxonomy" id="798079"/>
    <lineage>
        <taxon>Eukaryota</taxon>
        <taxon>Fungi</taxon>
        <taxon>Dikarya</taxon>
        <taxon>Ascomycota</taxon>
        <taxon>Pezizomycotina</taxon>
        <taxon>Dothideomycetes</taxon>
        <taxon>Pleosporomycetidae</taxon>
        <taxon>Pleosporales</taxon>
        <taxon>Pleosporineae</taxon>
        <taxon>Cucurbitariaceae</taxon>
        <taxon>Neocucurbitaria</taxon>
    </lineage>
</organism>
<proteinExistence type="predicted"/>
<evidence type="ECO:0000313" key="3">
    <source>
        <dbReference type="Proteomes" id="UP001140560"/>
    </source>
</evidence>
<accession>A0A9W8Y137</accession>
<feature type="region of interest" description="Disordered" evidence="1">
    <location>
        <begin position="216"/>
        <end position="724"/>
    </location>
</feature>
<feature type="compositionally biased region" description="Polar residues" evidence="1">
    <location>
        <begin position="658"/>
        <end position="686"/>
    </location>
</feature>
<gene>
    <name evidence="2" type="ORF">N0V83_009213</name>
</gene>
<comment type="caution">
    <text evidence="2">The sequence shown here is derived from an EMBL/GenBank/DDBJ whole genome shotgun (WGS) entry which is preliminary data.</text>
</comment>
<dbReference type="Proteomes" id="UP001140560">
    <property type="component" value="Unassembled WGS sequence"/>
</dbReference>
<feature type="region of interest" description="Disordered" evidence="1">
    <location>
        <begin position="107"/>
        <end position="190"/>
    </location>
</feature>
<feature type="compositionally biased region" description="Low complexity" evidence="1">
    <location>
        <begin position="309"/>
        <end position="320"/>
    </location>
</feature>
<dbReference type="AlphaFoldDB" id="A0A9W8Y137"/>
<dbReference type="OrthoDB" id="10682977at2759"/>
<feature type="compositionally biased region" description="Low complexity" evidence="1">
    <location>
        <begin position="257"/>
        <end position="270"/>
    </location>
</feature>
<dbReference type="EMBL" id="JAPEUY010000017">
    <property type="protein sequence ID" value="KAJ4364617.1"/>
    <property type="molecule type" value="Genomic_DNA"/>
</dbReference>
<feature type="compositionally biased region" description="Basic and acidic residues" evidence="1">
    <location>
        <begin position="693"/>
        <end position="717"/>
    </location>
</feature>
<feature type="compositionally biased region" description="Low complexity" evidence="1">
    <location>
        <begin position="327"/>
        <end position="340"/>
    </location>
</feature>
<evidence type="ECO:0000256" key="1">
    <source>
        <dbReference type="SAM" id="MobiDB-lite"/>
    </source>
</evidence>
<evidence type="ECO:0000313" key="2">
    <source>
        <dbReference type="EMBL" id="KAJ4364617.1"/>
    </source>
</evidence>
<keyword evidence="3" id="KW-1185">Reference proteome</keyword>
<feature type="compositionally biased region" description="Polar residues" evidence="1">
    <location>
        <begin position="393"/>
        <end position="410"/>
    </location>
</feature>
<feature type="compositionally biased region" description="Acidic residues" evidence="1">
    <location>
        <begin position="140"/>
        <end position="152"/>
    </location>
</feature>
<feature type="compositionally biased region" description="Low complexity" evidence="1">
    <location>
        <begin position="547"/>
        <end position="560"/>
    </location>
</feature>